<dbReference type="RefSeq" id="WP_379875610.1">
    <property type="nucleotide sequence ID" value="NZ_JBHUIP010000005.1"/>
</dbReference>
<dbReference type="Proteomes" id="UP001597295">
    <property type="component" value="Unassembled WGS sequence"/>
</dbReference>
<protein>
    <submittedName>
        <fullName evidence="1">DUF3553 domain-containing protein</fullName>
    </submittedName>
</protein>
<sequence length="63" mass="7099">MALLTPGVYVRHPGQPDWGIGQVQSVVGSRATVNFEERGKILINTDVIDLELLQDTPRRHQEF</sequence>
<comment type="caution">
    <text evidence="1">The sequence shown here is derived from an EMBL/GenBank/DDBJ whole genome shotgun (WGS) entry which is preliminary data.</text>
</comment>
<dbReference type="InterPro" id="IPR021938">
    <property type="entry name" value="DUF3553"/>
</dbReference>
<evidence type="ECO:0000313" key="2">
    <source>
        <dbReference type="Proteomes" id="UP001597295"/>
    </source>
</evidence>
<dbReference type="Pfam" id="PF12073">
    <property type="entry name" value="DUF3553"/>
    <property type="match status" value="1"/>
</dbReference>
<gene>
    <name evidence="1" type="ORF">ACFSM5_07075</name>
</gene>
<proteinExistence type="predicted"/>
<accession>A0ABW5DTQ9</accession>
<keyword evidence="2" id="KW-1185">Reference proteome</keyword>
<reference evidence="2" key="1">
    <citation type="journal article" date="2019" name="Int. J. Syst. Evol. Microbiol.">
        <title>The Global Catalogue of Microorganisms (GCM) 10K type strain sequencing project: providing services to taxonomists for standard genome sequencing and annotation.</title>
        <authorList>
            <consortium name="The Broad Institute Genomics Platform"/>
            <consortium name="The Broad Institute Genome Sequencing Center for Infectious Disease"/>
            <person name="Wu L."/>
            <person name="Ma J."/>
        </authorList>
    </citation>
    <scope>NUCLEOTIDE SEQUENCE [LARGE SCALE GENOMIC DNA]</scope>
    <source>
        <strain evidence="2">CGMCC 1.19062</strain>
    </source>
</reference>
<name>A0ABW5DTQ9_9PROT</name>
<evidence type="ECO:0000313" key="1">
    <source>
        <dbReference type="EMBL" id="MFD2262645.1"/>
    </source>
</evidence>
<dbReference type="EMBL" id="JBHUIP010000005">
    <property type="protein sequence ID" value="MFD2262645.1"/>
    <property type="molecule type" value="Genomic_DNA"/>
</dbReference>
<organism evidence="1 2">
    <name type="scientific">Lacibacterium aquatile</name>
    <dbReference type="NCBI Taxonomy" id="1168082"/>
    <lineage>
        <taxon>Bacteria</taxon>
        <taxon>Pseudomonadati</taxon>
        <taxon>Pseudomonadota</taxon>
        <taxon>Alphaproteobacteria</taxon>
        <taxon>Rhodospirillales</taxon>
        <taxon>Rhodospirillaceae</taxon>
    </lineage>
</organism>